<dbReference type="GO" id="GO:0016301">
    <property type="term" value="F:kinase activity"/>
    <property type="evidence" value="ECO:0007669"/>
    <property type="project" value="UniProtKB-KW"/>
</dbReference>
<dbReference type="AlphaFoldDB" id="A0A927GUR6"/>
<dbReference type="Proteomes" id="UP000621560">
    <property type="component" value="Unassembled WGS sequence"/>
</dbReference>
<comment type="caution">
    <text evidence="1">The sequence shown here is derived from an EMBL/GenBank/DDBJ whole genome shotgun (WGS) entry which is preliminary data.</text>
</comment>
<organism evidence="1 2">
    <name type="scientific">Paenibacillus sabuli</name>
    <dbReference type="NCBI Taxonomy" id="2772509"/>
    <lineage>
        <taxon>Bacteria</taxon>
        <taxon>Bacillati</taxon>
        <taxon>Bacillota</taxon>
        <taxon>Bacilli</taxon>
        <taxon>Bacillales</taxon>
        <taxon>Paenibacillaceae</taxon>
        <taxon>Paenibacillus</taxon>
    </lineage>
</organism>
<gene>
    <name evidence="1" type="ORF">IDH44_24955</name>
</gene>
<accession>A0A927GUR6</accession>
<keyword evidence="1" id="KW-0808">Transferase</keyword>
<sequence length="369" mass="42410">MATPSALPVRSIHIAPAPLQELGGSSVWSKRHVPVVLELDGRPVTARLRHRGGHTRLYPKKSYELLLQDGTVLHWNAEYDDPSMLRNALSFHFFSRIGLPSPRTLHCDAYWNGHPIGLYLEIEAVDARFFAQRGIDVKTLIYAVNDRAGFGLREPGTGKRKRSLTEGYEFVLGDPAAAAQLRGFIRKLHDRRGDPLKRHLQDTVDIEAYLKWLAGAVLTGNYDGFEQNYALYTRQSDDRLRVMPWDYEGTWGRDCYGMPCSGELVRLRGYNALTRRLFAFAEYRVQYRRLMEELLETEFTAAALGPVIAERHAAIAHAIARDATRKWSYAVFAEEPRRIRTYIEQRRAFLLRELQRWRRAERQGNRVAG</sequence>
<reference evidence="1" key="1">
    <citation type="submission" date="2020-09" db="EMBL/GenBank/DDBJ databases">
        <title>A novel bacterium of genus Paenibacillus, isolated from South China Sea.</title>
        <authorList>
            <person name="Huang H."/>
            <person name="Mo K."/>
            <person name="Hu Y."/>
        </authorList>
    </citation>
    <scope>NUCLEOTIDE SEQUENCE</scope>
    <source>
        <strain evidence="1">IB182496</strain>
    </source>
</reference>
<dbReference type="EMBL" id="JACXIZ010000067">
    <property type="protein sequence ID" value="MBD2848445.1"/>
    <property type="molecule type" value="Genomic_DNA"/>
</dbReference>
<keyword evidence="1" id="KW-0418">Kinase</keyword>
<evidence type="ECO:0000313" key="1">
    <source>
        <dbReference type="EMBL" id="MBD2848445.1"/>
    </source>
</evidence>
<dbReference type="PANTHER" id="PTHR40050:SF1">
    <property type="entry name" value="INNER SPORE COAT PROTEIN H"/>
    <property type="match status" value="1"/>
</dbReference>
<dbReference type="Pfam" id="PF08757">
    <property type="entry name" value="CotH"/>
    <property type="match status" value="1"/>
</dbReference>
<dbReference type="PANTHER" id="PTHR40050">
    <property type="entry name" value="INNER SPORE COAT PROTEIN H"/>
    <property type="match status" value="1"/>
</dbReference>
<evidence type="ECO:0000313" key="2">
    <source>
        <dbReference type="Proteomes" id="UP000621560"/>
    </source>
</evidence>
<dbReference type="RefSeq" id="WP_190921544.1">
    <property type="nucleotide sequence ID" value="NZ_JACXIZ010000067.1"/>
</dbReference>
<keyword evidence="2" id="KW-1185">Reference proteome</keyword>
<name>A0A927GUR6_9BACL</name>
<proteinExistence type="predicted"/>
<protein>
    <submittedName>
        <fullName evidence="1">CotH kinase family protein</fullName>
    </submittedName>
</protein>
<dbReference type="InterPro" id="IPR014867">
    <property type="entry name" value="Spore_coat_CotH_CotH2/3/7"/>
</dbReference>